<feature type="transmembrane region" description="Helical" evidence="1">
    <location>
        <begin position="155"/>
        <end position="172"/>
    </location>
</feature>
<dbReference type="RefSeq" id="WP_036187826.1">
    <property type="nucleotide sequence ID" value="NZ_AVDA01000016.1"/>
</dbReference>
<name>A0A0A3HZ95_9BACL</name>
<dbReference type="InterPro" id="IPR011853">
    <property type="entry name" value="TRAP_DctM-Dct_fused"/>
</dbReference>
<feature type="transmembrane region" description="Helical" evidence="1">
    <location>
        <begin position="323"/>
        <end position="349"/>
    </location>
</feature>
<evidence type="ECO:0000259" key="2">
    <source>
        <dbReference type="Pfam" id="PF06808"/>
    </source>
</evidence>
<dbReference type="AlphaFoldDB" id="A0A0A3HZ95"/>
<sequence length="674" mass="72595">MSVTNDAIETKKVLVDEISEENVQKVLEKYDTDSNVRKVKNKTLVIFIAILGILFSLFHVYVTFNPIPTLLLRSVHLLFALAIVFLLYPTYKKQDRTKIPFYDWILFALCLLSCGYIFVEYQAIMTERGGIPNTVDIIVAIMTVILVFESARRVTGWILPILALVFLSYPFFSHFEWLPNMLMTRQFDLGDIFGQLYLKTEGLFSTAIGASVQYIFLFILFGAFLAKSGMGQFFNDLALALAGHQQGGPAKVAVISSAFMGSINGSAVANVVGTGAFTIPLMKKIGYEKNFAGAVEASSSIGGQILPPVMGASAFIMAETTGISYGTIALAAAIPALLFFLGVLMQVHFRAGRSNLKGIPKPDLPRVKQVFKEGGHLLIPLAGLIFFLGSGVPVAFSALYTILLTIIVAAFKKNTRMNVKDILSALEDGTKQSLSTIVACGVVGIIIGVVNLTSFGSTLTSAITQLGAGSLFLTLFLTMIASIILGMGLPSIPAYIITATMVAPTLAEFGVPILVAHMFVFYFGIFANITPPVALASFAGAGLAGGDPMKTGFISVRLSLAGFIVPYIFVYQPAMLLINPIGLPMNTVDFPMASILDISIVAITSIVGVIGLGAAIEGYFMTHINMILRFVLAAGALMMLIPEPLTDIIGTIIVLIIFTFNFIANRKSKNNFAF</sequence>
<dbReference type="Proteomes" id="UP000030416">
    <property type="component" value="Unassembled WGS sequence"/>
</dbReference>
<feature type="transmembrane region" description="Helical" evidence="1">
    <location>
        <begin position="462"/>
        <end position="485"/>
    </location>
</feature>
<dbReference type="InterPro" id="IPR010656">
    <property type="entry name" value="DctM"/>
</dbReference>
<feature type="transmembrane region" description="Helical" evidence="1">
    <location>
        <begin position="432"/>
        <end position="450"/>
    </location>
</feature>
<dbReference type="PANTHER" id="PTHR43849:SF2">
    <property type="entry name" value="BLL3936 PROTEIN"/>
    <property type="match status" value="1"/>
</dbReference>
<feature type="domain" description="TRAP C4-dicarboxylate transport system permease DctM subunit" evidence="2">
    <location>
        <begin position="144"/>
        <end position="578"/>
    </location>
</feature>
<feature type="transmembrane region" description="Helical" evidence="1">
    <location>
        <begin position="203"/>
        <end position="226"/>
    </location>
</feature>
<evidence type="ECO:0000256" key="1">
    <source>
        <dbReference type="SAM" id="Phobius"/>
    </source>
</evidence>
<evidence type="ECO:0000313" key="4">
    <source>
        <dbReference type="Proteomes" id="UP000030416"/>
    </source>
</evidence>
<protein>
    <submittedName>
        <fullName evidence="3">C4-dicarboxylate ABC transporter permease</fullName>
    </submittedName>
</protein>
<keyword evidence="4" id="KW-1185">Reference proteome</keyword>
<dbReference type="EMBL" id="JPVN01000016">
    <property type="protein sequence ID" value="KGR77754.1"/>
    <property type="molecule type" value="Genomic_DNA"/>
</dbReference>
<dbReference type="NCBIfam" id="TIGR02123">
    <property type="entry name" value="TRAP_fused"/>
    <property type="match status" value="1"/>
</dbReference>
<comment type="caution">
    <text evidence="3">The sequence shown here is derived from an EMBL/GenBank/DDBJ whole genome shotgun (WGS) entry which is preliminary data.</text>
</comment>
<feature type="transmembrane region" description="Helical" evidence="1">
    <location>
        <begin position="492"/>
        <end position="515"/>
    </location>
</feature>
<keyword evidence="1" id="KW-0812">Transmembrane</keyword>
<proteinExistence type="predicted"/>
<dbReference type="OrthoDB" id="9759894at2"/>
<feature type="transmembrane region" description="Helical" evidence="1">
    <location>
        <begin position="590"/>
        <end position="614"/>
    </location>
</feature>
<dbReference type="PANTHER" id="PTHR43849">
    <property type="entry name" value="BLL3936 PROTEIN"/>
    <property type="match status" value="1"/>
</dbReference>
<evidence type="ECO:0000313" key="3">
    <source>
        <dbReference type="EMBL" id="KGR77754.1"/>
    </source>
</evidence>
<gene>
    <name evidence="3" type="ORF">CD29_13980</name>
</gene>
<feature type="transmembrane region" description="Helical" evidence="1">
    <location>
        <begin position="131"/>
        <end position="148"/>
    </location>
</feature>
<feature type="transmembrane region" description="Helical" evidence="1">
    <location>
        <begin position="370"/>
        <end position="388"/>
    </location>
</feature>
<accession>A0A0A3HZ95</accession>
<feature type="transmembrane region" description="Helical" evidence="1">
    <location>
        <begin position="558"/>
        <end position="578"/>
    </location>
</feature>
<feature type="transmembrane region" description="Helical" evidence="1">
    <location>
        <begin position="44"/>
        <end position="64"/>
    </location>
</feature>
<keyword evidence="1" id="KW-0472">Membrane</keyword>
<feature type="transmembrane region" description="Helical" evidence="1">
    <location>
        <begin position="101"/>
        <end position="119"/>
    </location>
</feature>
<reference evidence="3 4" key="1">
    <citation type="submission" date="2014-02" db="EMBL/GenBank/DDBJ databases">
        <title>Draft genome sequence of Lysinibacillus manganicus DSM 26584T.</title>
        <authorList>
            <person name="Zhang F."/>
            <person name="Wang G."/>
            <person name="Zhang L."/>
        </authorList>
    </citation>
    <scope>NUCLEOTIDE SEQUENCE [LARGE SCALE GENOMIC DNA]</scope>
    <source>
        <strain evidence="3 4">DSM 26584</strain>
    </source>
</reference>
<feature type="transmembrane region" description="Helical" evidence="1">
    <location>
        <begin position="648"/>
        <end position="664"/>
    </location>
</feature>
<keyword evidence="1" id="KW-1133">Transmembrane helix</keyword>
<dbReference type="Pfam" id="PF06808">
    <property type="entry name" value="DctM"/>
    <property type="match status" value="1"/>
</dbReference>
<feature type="transmembrane region" description="Helical" evidence="1">
    <location>
        <begin position="626"/>
        <end position="642"/>
    </location>
</feature>
<feature type="transmembrane region" description="Helical" evidence="1">
    <location>
        <begin position="70"/>
        <end position="89"/>
    </location>
</feature>
<dbReference type="eggNOG" id="COG4666">
    <property type="taxonomic scope" value="Bacteria"/>
</dbReference>
<feature type="transmembrane region" description="Helical" evidence="1">
    <location>
        <begin position="521"/>
        <end position="546"/>
    </location>
</feature>
<organism evidence="3 4">
    <name type="scientific">Ureibacillus manganicus DSM 26584</name>
    <dbReference type="NCBI Taxonomy" id="1384049"/>
    <lineage>
        <taxon>Bacteria</taxon>
        <taxon>Bacillati</taxon>
        <taxon>Bacillota</taxon>
        <taxon>Bacilli</taxon>
        <taxon>Bacillales</taxon>
        <taxon>Caryophanaceae</taxon>
        <taxon>Ureibacillus</taxon>
    </lineage>
</organism>
<dbReference type="STRING" id="1384049.CD29_13980"/>